<dbReference type="Proteomes" id="UP000813463">
    <property type="component" value="Chromosome 2"/>
</dbReference>
<keyword evidence="8" id="KW-1185">Reference proteome</keyword>
<dbReference type="PROSITE" id="PS51999">
    <property type="entry name" value="ZF_GRF"/>
    <property type="match status" value="1"/>
</dbReference>
<proteinExistence type="predicted"/>
<evidence type="ECO:0000259" key="7">
    <source>
        <dbReference type="PROSITE" id="PS51999"/>
    </source>
</evidence>
<accession>A0A9R0J958</accession>
<dbReference type="GO" id="GO:0008270">
    <property type="term" value="F:zinc ion binding"/>
    <property type="evidence" value="ECO:0007669"/>
    <property type="project" value="UniProtKB-KW"/>
</dbReference>
<keyword evidence="5" id="KW-0175">Coiled coil</keyword>
<evidence type="ECO:0000256" key="1">
    <source>
        <dbReference type="ARBA" id="ARBA00022723"/>
    </source>
</evidence>
<keyword evidence="6" id="KW-0472">Membrane</keyword>
<evidence type="ECO:0000256" key="4">
    <source>
        <dbReference type="PROSITE-ProRule" id="PRU01343"/>
    </source>
</evidence>
<name>A0A9R0J958_SPIOL</name>
<keyword evidence="6" id="KW-1133">Transmembrane helix</keyword>
<dbReference type="GeneID" id="110802609"/>
<reference evidence="9" key="2">
    <citation type="submission" date="2025-08" db="UniProtKB">
        <authorList>
            <consortium name="RefSeq"/>
        </authorList>
    </citation>
    <scope>IDENTIFICATION</scope>
    <source>
        <tissue evidence="9">Leaf</tissue>
    </source>
</reference>
<dbReference type="RefSeq" id="XP_021863742.1">
    <property type="nucleotide sequence ID" value="XM_022008050.2"/>
</dbReference>
<organism evidence="8 9">
    <name type="scientific">Spinacia oleracea</name>
    <name type="common">Spinach</name>
    <dbReference type="NCBI Taxonomy" id="3562"/>
    <lineage>
        <taxon>Eukaryota</taxon>
        <taxon>Viridiplantae</taxon>
        <taxon>Streptophyta</taxon>
        <taxon>Embryophyta</taxon>
        <taxon>Tracheophyta</taxon>
        <taxon>Spermatophyta</taxon>
        <taxon>Magnoliopsida</taxon>
        <taxon>eudicotyledons</taxon>
        <taxon>Gunneridae</taxon>
        <taxon>Pentapetalae</taxon>
        <taxon>Caryophyllales</taxon>
        <taxon>Chenopodiaceae</taxon>
        <taxon>Chenopodioideae</taxon>
        <taxon>Anserineae</taxon>
        <taxon>Spinacia</taxon>
    </lineage>
</organism>
<feature type="domain" description="GRF-type" evidence="7">
    <location>
        <begin position="25"/>
        <end position="67"/>
    </location>
</feature>
<keyword evidence="3" id="KW-0862">Zinc</keyword>
<evidence type="ECO:0000256" key="3">
    <source>
        <dbReference type="ARBA" id="ARBA00022833"/>
    </source>
</evidence>
<sequence>MASGSKSSGKQSSINSQRANHRLICYCNDVAVLRTAKNGVNAGKKFYGCPNWPVAGACKFFEWLMDDGVVNRPQLFDDYQLKILEKDTEIAELEMKNKMLEEKVKRLQIKKENVEEENQEMKNELCHMRFELMNCSRTEKNLSMILIFSWLMFAVLALLLR</sequence>
<keyword evidence="6" id="KW-0812">Transmembrane</keyword>
<dbReference type="InterPro" id="IPR010666">
    <property type="entry name" value="Znf_GRF"/>
</dbReference>
<dbReference type="Pfam" id="PF06839">
    <property type="entry name" value="Zn_ribbon_GRF"/>
    <property type="match status" value="1"/>
</dbReference>
<evidence type="ECO:0000313" key="8">
    <source>
        <dbReference type="Proteomes" id="UP000813463"/>
    </source>
</evidence>
<protein>
    <recommendedName>
        <fullName evidence="7">GRF-type domain-containing protein</fullName>
    </recommendedName>
</protein>
<evidence type="ECO:0000313" key="9">
    <source>
        <dbReference type="RefSeq" id="XP_021863742.1"/>
    </source>
</evidence>
<dbReference type="KEGG" id="soe:110802609"/>
<dbReference type="PANTHER" id="PTHR33248">
    <property type="entry name" value="ZINC ION-BINDING PROTEIN"/>
    <property type="match status" value="1"/>
</dbReference>
<gene>
    <name evidence="9" type="primary">LOC110802609</name>
</gene>
<evidence type="ECO:0000256" key="5">
    <source>
        <dbReference type="SAM" id="Coils"/>
    </source>
</evidence>
<feature type="transmembrane region" description="Helical" evidence="6">
    <location>
        <begin position="142"/>
        <end position="160"/>
    </location>
</feature>
<keyword evidence="2 4" id="KW-0863">Zinc-finger</keyword>
<reference evidence="8" key="1">
    <citation type="journal article" date="2021" name="Nat. Commun.">
        <title>Genomic analyses provide insights into spinach domestication and the genetic basis of agronomic traits.</title>
        <authorList>
            <person name="Cai X."/>
            <person name="Sun X."/>
            <person name="Xu C."/>
            <person name="Sun H."/>
            <person name="Wang X."/>
            <person name="Ge C."/>
            <person name="Zhang Z."/>
            <person name="Wang Q."/>
            <person name="Fei Z."/>
            <person name="Jiao C."/>
            <person name="Wang Q."/>
        </authorList>
    </citation>
    <scope>NUCLEOTIDE SEQUENCE [LARGE SCALE GENOMIC DNA]</scope>
    <source>
        <strain evidence="8">cv. Varoflay</strain>
    </source>
</reference>
<evidence type="ECO:0000256" key="6">
    <source>
        <dbReference type="SAM" id="Phobius"/>
    </source>
</evidence>
<dbReference type="AlphaFoldDB" id="A0A9R0J958"/>
<feature type="coiled-coil region" evidence="5">
    <location>
        <begin position="81"/>
        <end position="124"/>
    </location>
</feature>
<keyword evidence="1" id="KW-0479">Metal-binding</keyword>
<evidence type="ECO:0000256" key="2">
    <source>
        <dbReference type="ARBA" id="ARBA00022771"/>
    </source>
</evidence>
<dbReference type="OrthoDB" id="1643461at2759"/>